<keyword evidence="2" id="KW-0472">Membrane</keyword>
<evidence type="ECO:0000313" key="3">
    <source>
        <dbReference type="EMBL" id="KMS95138.1"/>
    </source>
</evidence>
<evidence type="ECO:0000256" key="2">
    <source>
        <dbReference type="SAM" id="Phobius"/>
    </source>
</evidence>
<keyword evidence="2" id="KW-1133">Transmembrane helix</keyword>
<sequence length="70" mass="8165">MKNKDAIIEQLTEVNRKLQAKVHQLKEKKNVSEKTNKDHELKMEAMASREKILLISCLLSMLLLFLTTRV</sequence>
<accession>A0A0J8B5H3</accession>
<feature type="coiled-coil region" evidence="1">
    <location>
        <begin position="1"/>
        <end position="42"/>
    </location>
</feature>
<feature type="transmembrane region" description="Helical" evidence="2">
    <location>
        <begin position="52"/>
        <end position="68"/>
    </location>
</feature>
<dbReference type="Proteomes" id="UP000035740">
    <property type="component" value="Unassembled WGS sequence"/>
</dbReference>
<keyword evidence="2" id="KW-0812">Transmembrane</keyword>
<proteinExistence type="predicted"/>
<organism evidence="3 4">
    <name type="scientific">Beta vulgaris subsp. vulgaris</name>
    <name type="common">Beet</name>
    <dbReference type="NCBI Taxonomy" id="3555"/>
    <lineage>
        <taxon>Eukaryota</taxon>
        <taxon>Viridiplantae</taxon>
        <taxon>Streptophyta</taxon>
        <taxon>Embryophyta</taxon>
        <taxon>Tracheophyta</taxon>
        <taxon>Spermatophyta</taxon>
        <taxon>Magnoliopsida</taxon>
        <taxon>eudicotyledons</taxon>
        <taxon>Gunneridae</taxon>
        <taxon>Pentapetalae</taxon>
        <taxon>Caryophyllales</taxon>
        <taxon>Chenopodiaceae</taxon>
        <taxon>Betoideae</taxon>
        <taxon>Beta</taxon>
    </lineage>
</organism>
<dbReference type="EMBL" id="KQ090536">
    <property type="protein sequence ID" value="KMS95138.1"/>
    <property type="molecule type" value="Genomic_DNA"/>
</dbReference>
<gene>
    <name evidence="3" type="ORF">BVRB_011960</name>
</gene>
<reference evidence="3 4" key="1">
    <citation type="journal article" date="2014" name="Nature">
        <title>The genome of the recently domesticated crop plant sugar beet (Beta vulgaris).</title>
        <authorList>
            <person name="Dohm J.C."/>
            <person name="Minoche A.E."/>
            <person name="Holtgrawe D."/>
            <person name="Capella-Gutierrez S."/>
            <person name="Zakrzewski F."/>
            <person name="Tafer H."/>
            <person name="Rupp O."/>
            <person name="Sorensen T.R."/>
            <person name="Stracke R."/>
            <person name="Reinhardt R."/>
            <person name="Goesmann A."/>
            <person name="Kraft T."/>
            <person name="Schulz B."/>
            <person name="Stadler P.F."/>
            <person name="Schmidt T."/>
            <person name="Gabaldon T."/>
            <person name="Lehrach H."/>
            <person name="Weisshaar B."/>
            <person name="Himmelbauer H."/>
        </authorList>
    </citation>
    <scope>NUCLEOTIDE SEQUENCE [LARGE SCALE GENOMIC DNA]</scope>
    <source>
        <tissue evidence="3">Taproot</tissue>
    </source>
</reference>
<protein>
    <submittedName>
        <fullName evidence="3">Uncharacterized protein</fullName>
    </submittedName>
</protein>
<name>A0A0J8B5H3_BETVV</name>
<evidence type="ECO:0000256" key="1">
    <source>
        <dbReference type="SAM" id="Coils"/>
    </source>
</evidence>
<evidence type="ECO:0000313" key="4">
    <source>
        <dbReference type="Proteomes" id="UP000035740"/>
    </source>
</evidence>
<keyword evidence="4" id="KW-1185">Reference proteome</keyword>
<dbReference type="AlphaFoldDB" id="A0A0J8B5H3"/>
<keyword evidence="1" id="KW-0175">Coiled coil</keyword>
<dbReference type="Gramene" id="KMS95138">
    <property type="protein sequence ID" value="KMS95138"/>
    <property type="gene ID" value="BVRB_011960"/>
</dbReference>